<gene>
    <name evidence="1" type="ORF">OTU49_014882</name>
</gene>
<dbReference type="EMBL" id="JARKIK010000007">
    <property type="protein sequence ID" value="KAK8750523.1"/>
    <property type="molecule type" value="Genomic_DNA"/>
</dbReference>
<organism evidence="1 2">
    <name type="scientific">Cherax quadricarinatus</name>
    <name type="common">Australian red claw crayfish</name>
    <dbReference type="NCBI Taxonomy" id="27406"/>
    <lineage>
        <taxon>Eukaryota</taxon>
        <taxon>Metazoa</taxon>
        <taxon>Ecdysozoa</taxon>
        <taxon>Arthropoda</taxon>
        <taxon>Crustacea</taxon>
        <taxon>Multicrustacea</taxon>
        <taxon>Malacostraca</taxon>
        <taxon>Eumalacostraca</taxon>
        <taxon>Eucarida</taxon>
        <taxon>Decapoda</taxon>
        <taxon>Pleocyemata</taxon>
        <taxon>Astacidea</taxon>
        <taxon>Parastacoidea</taxon>
        <taxon>Parastacidae</taxon>
        <taxon>Cherax</taxon>
    </lineage>
</organism>
<dbReference type="AlphaFoldDB" id="A0AAW0YK16"/>
<dbReference type="EMBL" id="JARKIK010000007">
    <property type="protein sequence ID" value="KAK8750524.1"/>
    <property type="molecule type" value="Genomic_DNA"/>
</dbReference>
<dbReference type="Proteomes" id="UP001445076">
    <property type="component" value="Unassembled WGS sequence"/>
</dbReference>
<evidence type="ECO:0008006" key="3">
    <source>
        <dbReference type="Google" id="ProtNLM"/>
    </source>
</evidence>
<accession>A0AAW0YK16</accession>
<dbReference type="PANTHER" id="PTHR33361:SF2">
    <property type="entry name" value="DUF885 DOMAIN-CONTAINING PROTEIN"/>
    <property type="match status" value="1"/>
</dbReference>
<dbReference type="InterPro" id="IPR010281">
    <property type="entry name" value="DUF885"/>
</dbReference>
<comment type="caution">
    <text evidence="1">The sequence shown here is derived from an EMBL/GenBank/DDBJ whole genome shotgun (WGS) entry which is preliminary data.</text>
</comment>
<protein>
    <recommendedName>
        <fullName evidence="3">DUF885 domain-containing protein</fullName>
    </recommendedName>
</protein>
<dbReference type="Pfam" id="PF05960">
    <property type="entry name" value="DUF885"/>
    <property type="match status" value="1"/>
</dbReference>
<name>A0AAW0YK16_CHEQU</name>
<keyword evidence="2" id="KW-1185">Reference proteome</keyword>
<proteinExistence type="predicted"/>
<evidence type="ECO:0000313" key="1">
    <source>
        <dbReference type="EMBL" id="KAK8750524.1"/>
    </source>
</evidence>
<reference evidence="1" key="2">
    <citation type="submission" date="2024-01" db="EMBL/GenBank/DDBJ databases">
        <authorList>
            <person name="He J."/>
            <person name="Wang M."/>
            <person name="Zheng J."/>
            <person name="Liu Z."/>
        </authorList>
    </citation>
    <scope>NUCLEOTIDE SEQUENCE</scope>
    <source>
        <strain evidence="1">ZL_2023a</strain>
        <tissue evidence="1">Muscle</tissue>
    </source>
</reference>
<dbReference type="PANTHER" id="PTHR33361">
    <property type="entry name" value="GLR0591 PROTEIN"/>
    <property type="match status" value="1"/>
</dbReference>
<evidence type="ECO:0000313" key="2">
    <source>
        <dbReference type="Proteomes" id="UP001445076"/>
    </source>
</evidence>
<reference evidence="1 2" key="1">
    <citation type="journal article" date="2024" name="BMC Genomics">
        <title>Genome assembly of redclaw crayfish (Cherax quadricarinatus) provides insights into its immune adaptation and hypoxia tolerance.</title>
        <authorList>
            <person name="Liu Z."/>
            <person name="Zheng J."/>
            <person name="Li H."/>
            <person name="Fang K."/>
            <person name="Wang S."/>
            <person name="He J."/>
            <person name="Zhou D."/>
            <person name="Weng S."/>
            <person name="Chi M."/>
            <person name="Gu Z."/>
            <person name="He J."/>
            <person name="Li F."/>
            <person name="Wang M."/>
        </authorList>
    </citation>
    <scope>NUCLEOTIDE SEQUENCE [LARGE SCALE GENOMIC DNA]</scope>
    <source>
        <strain evidence="1">ZL_2023a</strain>
    </source>
</reference>
<sequence length="516" mass="58736">MTLNDYHDYQKLLSRYGEFPRQAEEILELLNGNMKNGLMPSNWSMVGVLEKFDSLGGPDEDSVFYKPFIHLPQNISAEDQVTLREQAREKIKKDLFPFLKKLRDFIERDYMPATRPEIGVSSLEGGHDYYQACLRFHTSTNLTPQEVHNLGLAEVDRIEKLVQKTAAEIGMEGKTFSEISQALREDPDQGFSNKEDVLSTYRNAVYNAIMPLMPQLFTTVPQENVTVEGDDDPNASFAMYRTASIDGSRLGSFVLNTHNYAMHKRYEVTALSLHETVPGHHLHRLYTQRNPSMPNFRKFVDYTRSTASPSKFPFHVAFTEGWGLYSEFLGEELGLYQDPYQRLGRYSYELIRASRLVVDTGMHALGWSHERASAFLKDHTAATEEGIQIQIKRYITWPGQACSYKIGEMKIKELRHKAQIALGELFSLPEFHGVLILCTGPLNIVEECVDNYIERQSLVTKKIPELEKEEGTMKSDINAENEIVDETDGAASVFGVRNAVILTSSLLCSLLQHLLR</sequence>